<feature type="compositionally biased region" description="Basic and acidic residues" evidence="6">
    <location>
        <begin position="449"/>
        <end position="463"/>
    </location>
</feature>
<evidence type="ECO:0000256" key="3">
    <source>
        <dbReference type="ARBA" id="ARBA00022771"/>
    </source>
</evidence>
<dbReference type="GO" id="GO:0008270">
    <property type="term" value="F:zinc ion binding"/>
    <property type="evidence" value="ECO:0007669"/>
    <property type="project" value="UniProtKB-KW"/>
</dbReference>
<reference evidence="8" key="5">
    <citation type="journal article" date="2021" name="G3 (Bethesda)">
        <title>Aegilops tauschii genome assembly Aet v5.0 features greater sequence contiguity and improved annotation.</title>
        <authorList>
            <person name="Wang L."/>
            <person name="Zhu T."/>
            <person name="Rodriguez J.C."/>
            <person name="Deal K.R."/>
            <person name="Dubcovsky J."/>
            <person name="McGuire P.E."/>
            <person name="Lux T."/>
            <person name="Spannagl M."/>
            <person name="Mayer K.F.X."/>
            <person name="Baldrich P."/>
            <person name="Meyers B.C."/>
            <person name="Huo N."/>
            <person name="Gu Y.Q."/>
            <person name="Zhou H."/>
            <person name="Devos K.M."/>
            <person name="Bennetzen J.L."/>
            <person name="Unver T."/>
            <person name="Budak H."/>
            <person name="Gulick P.J."/>
            <person name="Galiba G."/>
            <person name="Kalapos B."/>
            <person name="Nelson D.R."/>
            <person name="Li P."/>
            <person name="You F.M."/>
            <person name="Luo M.C."/>
            <person name="Dvorak J."/>
        </authorList>
    </citation>
    <scope>NUCLEOTIDE SEQUENCE [LARGE SCALE GENOMIC DNA]</scope>
    <source>
        <strain evidence="8">cv. AL8/78</strain>
    </source>
</reference>
<name>A0A453SRW3_AEGTS</name>
<evidence type="ECO:0000259" key="7">
    <source>
        <dbReference type="PROSITE" id="PS50853"/>
    </source>
</evidence>
<keyword evidence="9" id="KW-1185">Reference proteome</keyword>
<dbReference type="InterPro" id="IPR032881">
    <property type="entry name" value="Oberon-like_PHD"/>
</dbReference>
<protein>
    <recommendedName>
        <fullName evidence="7">Fibronectin type-III domain-containing protein</fullName>
    </recommendedName>
</protein>
<dbReference type="PANTHER" id="PTHR46286">
    <property type="entry name" value="VIN3-LIKE PROTEIN 2-RELATED"/>
    <property type="match status" value="1"/>
</dbReference>
<sequence length="832" mass="90331">APVPLHHPRLHTMASSLYSGCIADPDRCRLLSVDAKRELVLQLSKCPHIALGLLHEWTSHDIKQILFSVLCRENKYEGVSKKIMLKYLFQAVNGEPSGRGKRVSKSDPEQNSSTLQFSHKKLRKNDATLLPVIVSTPVTAGVSAPTNSACQNSACRASLNPADKFCRRCSCCICFKYDDNKDPSLWLSCNSDQPLQGESCGLSCHLECALGDERSGILQSGQSKKLDGSYYCIHCGKQNDLLGCWKKQLLIAKDARRSDVLCHRISLSHKLLVSTKKYLVLHEFVDTALKKLEGELGPITGLEDKGRGIVGRLVVGAEVQKLCSCAIETLESMLSGALTAESQTQSSCVVPSNFIRLEDISHESVTVVFDLHVCPMLSQGLTGFNLWHRKASEEHYPSNPTGIVPTPSTMLVVRGLAPCTSYVIKVVAFTNSKEIGSWEVRTNTTNCPKEPDAKDSMPVDAGKDLNNTSAKTNSSGLSNPSSQDVESYNDSSTSADLSRSPESDVEYWTSLGKAPHRRNETDSDSRDLKTGVAGVTKADELEEAPRGSPSALDDDDDDEEEPGSAAEAALPKRPSELMVCSREALKQNLATICSEIASQEHTGSESVAPPEHRGSPPRVTQEGTENRKGVSARCVQAKSDDHIPQDDSSKAEMEDPGSLSCKGTPGKPENSGHNDGGPSAPHTSAQAPPLRKPSNLPQRHKQGIDIVPENAPGSPVPMTGNGSKPKNHGRVPQPCPLKPGPEPGKPEDAARTDADAYVYCVKVIRWLECEGYVEASFRVKFLTWLSLRATRHEKRVVSVFVDAFIDDPASLAGQLRDTFSEAIYSKRPPMAP</sequence>
<dbReference type="InterPro" id="IPR044514">
    <property type="entry name" value="VIN3-like"/>
</dbReference>
<dbReference type="AlphaFoldDB" id="A0A453SRW3"/>
<evidence type="ECO:0000313" key="9">
    <source>
        <dbReference type="Proteomes" id="UP000015105"/>
    </source>
</evidence>
<dbReference type="Gramene" id="AET7Gv21047600.2">
    <property type="protein sequence ID" value="AET7Gv21047600.2"/>
    <property type="gene ID" value="AET7Gv21047600"/>
</dbReference>
<evidence type="ECO:0000256" key="6">
    <source>
        <dbReference type="SAM" id="MobiDB-lite"/>
    </source>
</evidence>
<feature type="compositionally biased region" description="Pro residues" evidence="6">
    <location>
        <begin position="733"/>
        <end position="743"/>
    </location>
</feature>
<proteinExistence type="predicted"/>
<dbReference type="GO" id="GO:0005634">
    <property type="term" value="C:nucleus"/>
    <property type="evidence" value="ECO:0007669"/>
    <property type="project" value="UniProtKB-SubCell"/>
</dbReference>
<evidence type="ECO:0000256" key="1">
    <source>
        <dbReference type="ARBA" id="ARBA00004123"/>
    </source>
</evidence>
<feature type="region of interest" description="Disordered" evidence="6">
    <location>
        <begin position="95"/>
        <end position="115"/>
    </location>
</feature>
<reference evidence="9" key="2">
    <citation type="journal article" date="2017" name="Nat. Plants">
        <title>The Aegilops tauschii genome reveals multiple impacts of transposons.</title>
        <authorList>
            <person name="Zhao G."/>
            <person name="Zou C."/>
            <person name="Li K."/>
            <person name="Wang K."/>
            <person name="Li T."/>
            <person name="Gao L."/>
            <person name="Zhang X."/>
            <person name="Wang H."/>
            <person name="Yang Z."/>
            <person name="Liu X."/>
            <person name="Jiang W."/>
            <person name="Mao L."/>
            <person name="Kong X."/>
            <person name="Jiao Y."/>
            <person name="Jia J."/>
        </authorList>
    </citation>
    <scope>NUCLEOTIDE SEQUENCE [LARGE SCALE GENOMIC DNA]</scope>
    <source>
        <strain evidence="9">cv. AL8/78</strain>
    </source>
</reference>
<dbReference type="Proteomes" id="UP000015105">
    <property type="component" value="Chromosome 7D"/>
</dbReference>
<dbReference type="Gene3D" id="2.60.40.10">
    <property type="entry name" value="Immunoglobulins"/>
    <property type="match status" value="1"/>
</dbReference>
<dbReference type="InterPro" id="IPR058585">
    <property type="entry name" value="Fn3_VIN3"/>
</dbReference>
<feature type="compositionally biased region" description="Polar residues" evidence="6">
    <location>
        <begin position="596"/>
        <end position="605"/>
    </location>
</feature>
<keyword evidence="4" id="KW-0862">Zinc</keyword>
<dbReference type="PROSITE" id="PS50853">
    <property type="entry name" value="FN3"/>
    <property type="match status" value="1"/>
</dbReference>
<dbReference type="InterPro" id="IPR013783">
    <property type="entry name" value="Ig-like_fold"/>
</dbReference>
<reference evidence="8" key="3">
    <citation type="journal article" date="2017" name="Nature">
        <title>Genome sequence of the progenitor of the wheat D genome Aegilops tauschii.</title>
        <authorList>
            <person name="Luo M.C."/>
            <person name="Gu Y.Q."/>
            <person name="Puiu D."/>
            <person name="Wang H."/>
            <person name="Twardziok S.O."/>
            <person name="Deal K.R."/>
            <person name="Huo N."/>
            <person name="Zhu T."/>
            <person name="Wang L."/>
            <person name="Wang Y."/>
            <person name="McGuire P.E."/>
            <person name="Liu S."/>
            <person name="Long H."/>
            <person name="Ramasamy R.K."/>
            <person name="Rodriguez J.C."/>
            <person name="Van S.L."/>
            <person name="Yuan L."/>
            <person name="Wang Z."/>
            <person name="Xia Z."/>
            <person name="Xiao L."/>
            <person name="Anderson O.D."/>
            <person name="Ouyang S."/>
            <person name="Liang Y."/>
            <person name="Zimin A.V."/>
            <person name="Pertea G."/>
            <person name="Qi P."/>
            <person name="Bennetzen J.L."/>
            <person name="Dai X."/>
            <person name="Dawson M.W."/>
            <person name="Muller H.G."/>
            <person name="Kugler K."/>
            <person name="Rivarola-Duarte L."/>
            <person name="Spannagl M."/>
            <person name="Mayer K.F.X."/>
            <person name="Lu F.H."/>
            <person name="Bevan M.W."/>
            <person name="Leroy P."/>
            <person name="Li P."/>
            <person name="You F.M."/>
            <person name="Sun Q."/>
            <person name="Liu Z."/>
            <person name="Lyons E."/>
            <person name="Wicker T."/>
            <person name="Salzberg S.L."/>
            <person name="Devos K.M."/>
            <person name="Dvorak J."/>
        </authorList>
    </citation>
    <scope>NUCLEOTIDE SEQUENCE [LARGE SCALE GENOMIC DNA]</scope>
    <source>
        <strain evidence="8">cv. AL8/78</strain>
    </source>
</reference>
<dbReference type="InterPro" id="IPR003961">
    <property type="entry name" value="FN3_dom"/>
</dbReference>
<reference evidence="8" key="4">
    <citation type="submission" date="2019-03" db="UniProtKB">
        <authorList>
            <consortium name="EnsemblPlants"/>
        </authorList>
    </citation>
    <scope>IDENTIFICATION</scope>
</reference>
<feature type="region of interest" description="Disordered" evidence="6">
    <location>
        <begin position="596"/>
        <end position="749"/>
    </location>
</feature>
<evidence type="ECO:0000256" key="4">
    <source>
        <dbReference type="ARBA" id="ARBA00022833"/>
    </source>
</evidence>
<feature type="compositionally biased region" description="Basic and acidic residues" evidence="6">
    <location>
        <begin position="638"/>
        <end position="653"/>
    </location>
</feature>
<dbReference type="Pfam" id="PF07227">
    <property type="entry name" value="PHD_Oberon"/>
    <property type="match status" value="1"/>
</dbReference>
<keyword evidence="3" id="KW-0863">Zinc-finger</keyword>
<reference evidence="9" key="1">
    <citation type="journal article" date="2014" name="Science">
        <title>Ancient hybridizations among the ancestral genomes of bread wheat.</title>
        <authorList>
            <consortium name="International Wheat Genome Sequencing Consortium,"/>
            <person name="Marcussen T."/>
            <person name="Sandve S.R."/>
            <person name="Heier L."/>
            <person name="Spannagl M."/>
            <person name="Pfeifer M."/>
            <person name="Jakobsen K.S."/>
            <person name="Wulff B.B."/>
            <person name="Steuernagel B."/>
            <person name="Mayer K.F."/>
            <person name="Olsen O.A."/>
        </authorList>
    </citation>
    <scope>NUCLEOTIDE SEQUENCE [LARGE SCALE GENOMIC DNA]</scope>
    <source>
        <strain evidence="9">cv. AL8/78</strain>
    </source>
</reference>
<feature type="compositionally biased region" description="Basic and acidic residues" evidence="6">
    <location>
        <begin position="517"/>
        <end position="529"/>
    </location>
</feature>
<evidence type="ECO:0000256" key="2">
    <source>
        <dbReference type="ARBA" id="ARBA00022723"/>
    </source>
</evidence>
<dbReference type="CDD" id="cd15521">
    <property type="entry name" value="PHD_VIN3_plant"/>
    <property type="match status" value="1"/>
</dbReference>
<feature type="domain" description="Fibronectin type-III" evidence="7">
    <location>
        <begin position="350"/>
        <end position="450"/>
    </location>
</feature>
<feature type="region of interest" description="Disordered" evidence="6">
    <location>
        <begin position="442"/>
        <end position="576"/>
    </location>
</feature>
<dbReference type="InterPro" id="IPR036116">
    <property type="entry name" value="FN3_sf"/>
</dbReference>
<keyword evidence="5" id="KW-0539">Nucleus</keyword>
<feature type="compositionally biased region" description="Polar residues" evidence="6">
    <location>
        <begin position="465"/>
        <end position="497"/>
    </location>
</feature>
<dbReference type="InterPro" id="IPR056990">
    <property type="entry name" value="VIN3-like_C"/>
</dbReference>
<feature type="compositionally biased region" description="Acidic residues" evidence="6">
    <location>
        <begin position="552"/>
        <end position="562"/>
    </location>
</feature>
<accession>A0A453SRW3</accession>
<evidence type="ECO:0000256" key="5">
    <source>
        <dbReference type="ARBA" id="ARBA00023242"/>
    </source>
</evidence>
<dbReference type="EnsemblPlants" id="AET7Gv21047600.2">
    <property type="protein sequence ID" value="AET7Gv21047600.2"/>
    <property type="gene ID" value="AET7Gv21047600"/>
</dbReference>
<dbReference type="PANTHER" id="PTHR46286:SF5">
    <property type="entry name" value="FIBRONECTIN TYPE-III DOMAIN-CONTAINING PROTEIN"/>
    <property type="match status" value="1"/>
</dbReference>
<evidence type="ECO:0000313" key="8">
    <source>
        <dbReference type="EnsemblPlants" id="AET7Gv21047600.2"/>
    </source>
</evidence>
<dbReference type="Pfam" id="PF23376">
    <property type="entry name" value="Fn3_VIN3"/>
    <property type="match status" value="1"/>
</dbReference>
<keyword evidence="2" id="KW-0479">Metal-binding</keyword>
<dbReference type="STRING" id="200361.A0A453SRW3"/>
<dbReference type="Pfam" id="PF23380">
    <property type="entry name" value="VIN3_C"/>
    <property type="match status" value="1"/>
</dbReference>
<dbReference type="GO" id="GO:0010048">
    <property type="term" value="P:vernalization response"/>
    <property type="evidence" value="ECO:0007669"/>
    <property type="project" value="InterPro"/>
</dbReference>
<dbReference type="GO" id="GO:0040029">
    <property type="term" value="P:epigenetic regulation of gene expression"/>
    <property type="evidence" value="ECO:0007669"/>
    <property type="project" value="InterPro"/>
</dbReference>
<comment type="subcellular location">
    <subcellularLocation>
        <location evidence="1">Nucleus</location>
    </subcellularLocation>
</comment>
<dbReference type="SUPFAM" id="SSF49265">
    <property type="entry name" value="Fibronectin type III"/>
    <property type="match status" value="1"/>
</dbReference>
<organism evidence="8 9">
    <name type="scientific">Aegilops tauschii subsp. strangulata</name>
    <name type="common">Goatgrass</name>
    <dbReference type="NCBI Taxonomy" id="200361"/>
    <lineage>
        <taxon>Eukaryota</taxon>
        <taxon>Viridiplantae</taxon>
        <taxon>Streptophyta</taxon>
        <taxon>Embryophyta</taxon>
        <taxon>Tracheophyta</taxon>
        <taxon>Spermatophyta</taxon>
        <taxon>Magnoliopsida</taxon>
        <taxon>Liliopsida</taxon>
        <taxon>Poales</taxon>
        <taxon>Poaceae</taxon>
        <taxon>BOP clade</taxon>
        <taxon>Pooideae</taxon>
        <taxon>Triticodae</taxon>
        <taxon>Triticeae</taxon>
        <taxon>Triticinae</taxon>
        <taxon>Aegilops</taxon>
    </lineage>
</organism>